<keyword evidence="4" id="KW-0679">Respiratory chain</keyword>
<keyword evidence="9" id="KW-0496">Mitochondrion</keyword>
<dbReference type="InterPro" id="IPR020101">
    <property type="entry name" value="Cyt_b-c1_8-plants"/>
</dbReference>
<name>A0AAF1B0C5_DAUCS</name>
<keyword evidence="8 11" id="KW-1133">Transmembrane helix</keyword>
<evidence type="ECO:0000256" key="7">
    <source>
        <dbReference type="ARBA" id="ARBA00022982"/>
    </source>
</evidence>
<dbReference type="AlphaFoldDB" id="A0AAF1B0C5"/>
<evidence type="ECO:0000256" key="5">
    <source>
        <dbReference type="ARBA" id="ARBA00022692"/>
    </source>
</evidence>
<dbReference type="Proteomes" id="UP000077755">
    <property type="component" value="Chromosome 5"/>
</dbReference>
<reference evidence="12" key="1">
    <citation type="journal article" date="2016" name="Nat. Genet.">
        <title>A high-quality carrot genome assembly provides new insights into carotenoid accumulation and asterid genome evolution.</title>
        <authorList>
            <person name="Iorizzo M."/>
            <person name="Ellison S."/>
            <person name="Senalik D."/>
            <person name="Zeng P."/>
            <person name="Satapoomin P."/>
            <person name="Huang J."/>
            <person name="Bowman M."/>
            <person name="Iovene M."/>
            <person name="Sanseverino W."/>
            <person name="Cavagnaro P."/>
            <person name="Yildiz M."/>
            <person name="Macko-Podgorni A."/>
            <person name="Moranska E."/>
            <person name="Grzebelus E."/>
            <person name="Grzebelus D."/>
            <person name="Ashrafi H."/>
            <person name="Zheng Z."/>
            <person name="Cheng S."/>
            <person name="Spooner D."/>
            <person name="Van Deynze A."/>
            <person name="Simon P."/>
        </authorList>
    </citation>
    <scope>NUCLEOTIDE SEQUENCE</scope>
    <source>
        <tissue evidence="12">Leaf</tissue>
    </source>
</reference>
<keyword evidence="3" id="KW-0813">Transport</keyword>
<keyword evidence="5 11" id="KW-0812">Transmembrane</keyword>
<evidence type="ECO:0000256" key="10">
    <source>
        <dbReference type="ARBA" id="ARBA00023136"/>
    </source>
</evidence>
<evidence type="ECO:0000256" key="4">
    <source>
        <dbReference type="ARBA" id="ARBA00022660"/>
    </source>
</evidence>
<protein>
    <recommendedName>
        <fullName evidence="14">Cytochrome b-c1 complex subunit 8</fullName>
    </recommendedName>
</protein>
<dbReference type="Pfam" id="PF10890">
    <property type="entry name" value="Cyt_b-c1_8"/>
    <property type="match status" value="1"/>
</dbReference>
<evidence type="ECO:0000256" key="1">
    <source>
        <dbReference type="ARBA" id="ARBA00004434"/>
    </source>
</evidence>
<keyword evidence="7" id="KW-0249">Electron transport</keyword>
<dbReference type="EMBL" id="CP093347">
    <property type="protein sequence ID" value="WOH01879.1"/>
    <property type="molecule type" value="Genomic_DNA"/>
</dbReference>
<dbReference type="Gene3D" id="1.20.5.210">
    <property type="entry name" value="Cytochrome b-c1 complex subunit 8"/>
    <property type="match status" value="1"/>
</dbReference>
<dbReference type="GO" id="GO:0006122">
    <property type="term" value="P:mitochondrial electron transport, ubiquinol to cytochrome c"/>
    <property type="evidence" value="ECO:0007669"/>
    <property type="project" value="InterPro"/>
</dbReference>
<dbReference type="SUPFAM" id="SSF81508">
    <property type="entry name" value="Ubiquinone-binding protein QP-C of cytochrome bc1 complex (Ubiquinol-cytochrome c reductase)"/>
    <property type="match status" value="1"/>
</dbReference>
<dbReference type="InterPro" id="IPR036642">
    <property type="entry name" value="Cyt_bc1_su8_sf"/>
</dbReference>
<evidence type="ECO:0000313" key="12">
    <source>
        <dbReference type="EMBL" id="WOH01879.1"/>
    </source>
</evidence>
<reference evidence="12" key="2">
    <citation type="submission" date="2022-03" db="EMBL/GenBank/DDBJ databases">
        <title>Draft title - Genomic analysis of global carrot germplasm unveils the trajectory of domestication and the origin of high carotenoid orange carrot.</title>
        <authorList>
            <person name="Iorizzo M."/>
            <person name="Ellison S."/>
            <person name="Senalik D."/>
            <person name="Macko-Podgorni A."/>
            <person name="Grzebelus D."/>
            <person name="Bostan H."/>
            <person name="Rolling W."/>
            <person name="Curaba J."/>
            <person name="Simon P."/>
        </authorList>
    </citation>
    <scope>NUCLEOTIDE SEQUENCE</scope>
    <source>
        <tissue evidence="12">Leaf</tissue>
    </source>
</reference>
<evidence type="ECO:0000256" key="2">
    <source>
        <dbReference type="ARBA" id="ARBA00007668"/>
    </source>
</evidence>
<dbReference type="PANTHER" id="PTHR34559">
    <property type="entry name" value="CYTOCHROME B-C1 COMPLEX SUBUNIT 8"/>
    <property type="match status" value="1"/>
</dbReference>
<evidence type="ECO:0008006" key="14">
    <source>
        <dbReference type="Google" id="ProtNLM"/>
    </source>
</evidence>
<evidence type="ECO:0000256" key="6">
    <source>
        <dbReference type="ARBA" id="ARBA00022792"/>
    </source>
</evidence>
<gene>
    <name evidence="12" type="ORF">DCAR_0521265</name>
</gene>
<sequence>MGVGGGSSAKVKSVVYALSPYQQQTMPGLWKDFTSKIYKRTLGDWVSISLVAVPVIGTYFYFSYGTTLNHGYLIISNEYH</sequence>
<evidence type="ECO:0000256" key="11">
    <source>
        <dbReference type="SAM" id="Phobius"/>
    </source>
</evidence>
<comment type="subcellular location">
    <subcellularLocation>
        <location evidence="1">Mitochondrion inner membrane</location>
        <topology evidence="1">Single-pass membrane protein</topology>
    </subcellularLocation>
</comment>
<evidence type="ECO:0000256" key="3">
    <source>
        <dbReference type="ARBA" id="ARBA00022448"/>
    </source>
</evidence>
<dbReference type="GO" id="GO:0045275">
    <property type="term" value="C:respiratory chain complex III"/>
    <property type="evidence" value="ECO:0007669"/>
    <property type="project" value="InterPro"/>
</dbReference>
<proteinExistence type="inferred from homology"/>
<dbReference type="GO" id="GO:0005743">
    <property type="term" value="C:mitochondrial inner membrane"/>
    <property type="evidence" value="ECO:0007669"/>
    <property type="project" value="UniProtKB-SubCell"/>
</dbReference>
<keyword evidence="13" id="KW-1185">Reference proteome</keyword>
<evidence type="ECO:0000256" key="8">
    <source>
        <dbReference type="ARBA" id="ARBA00022989"/>
    </source>
</evidence>
<comment type="similarity">
    <text evidence="2">Belongs to the UQCRQ/QCR8 family.</text>
</comment>
<keyword evidence="10 11" id="KW-0472">Membrane</keyword>
<evidence type="ECO:0000256" key="9">
    <source>
        <dbReference type="ARBA" id="ARBA00023128"/>
    </source>
</evidence>
<accession>A0AAF1B0C5</accession>
<dbReference type="PANTHER" id="PTHR34559:SF1">
    <property type="entry name" value="OS06G0175900 PROTEIN"/>
    <property type="match status" value="1"/>
</dbReference>
<feature type="transmembrane region" description="Helical" evidence="11">
    <location>
        <begin position="42"/>
        <end position="62"/>
    </location>
</feature>
<keyword evidence="6" id="KW-0999">Mitochondrion inner membrane</keyword>
<organism evidence="12 13">
    <name type="scientific">Daucus carota subsp. sativus</name>
    <name type="common">Carrot</name>
    <dbReference type="NCBI Taxonomy" id="79200"/>
    <lineage>
        <taxon>Eukaryota</taxon>
        <taxon>Viridiplantae</taxon>
        <taxon>Streptophyta</taxon>
        <taxon>Embryophyta</taxon>
        <taxon>Tracheophyta</taxon>
        <taxon>Spermatophyta</taxon>
        <taxon>Magnoliopsida</taxon>
        <taxon>eudicotyledons</taxon>
        <taxon>Gunneridae</taxon>
        <taxon>Pentapetalae</taxon>
        <taxon>asterids</taxon>
        <taxon>campanulids</taxon>
        <taxon>Apiales</taxon>
        <taxon>Apiaceae</taxon>
        <taxon>Apioideae</taxon>
        <taxon>Scandiceae</taxon>
        <taxon>Daucinae</taxon>
        <taxon>Daucus</taxon>
        <taxon>Daucus sect. Daucus</taxon>
    </lineage>
</organism>
<evidence type="ECO:0000313" key="13">
    <source>
        <dbReference type="Proteomes" id="UP000077755"/>
    </source>
</evidence>